<gene>
    <name evidence="1" type="ORF">LEP1GSC035_3163</name>
</gene>
<dbReference type="EMBL" id="AHMH02000027">
    <property type="protein sequence ID" value="EMN02079.1"/>
    <property type="molecule type" value="Genomic_DNA"/>
</dbReference>
<proteinExistence type="predicted"/>
<dbReference type="RefSeq" id="WP_002155972.1">
    <property type="nucleotide sequence ID" value="NZ_AHMH02000027.1"/>
</dbReference>
<evidence type="ECO:0000313" key="1">
    <source>
        <dbReference type="EMBL" id="EMN02079.1"/>
    </source>
</evidence>
<organism evidence="1 2">
    <name type="scientific">Leptospira noguchii str. 2007001578</name>
    <dbReference type="NCBI Taxonomy" id="1049974"/>
    <lineage>
        <taxon>Bacteria</taxon>
        <taxon>Pseudomonadati</taxon>
        <taxon>Spirochaetota</taxon>
        <taxon>Spirochaetia</taxon>
        <taxon>Leptospirales</taxon>
        <taxon>Leptospiraceae</taxon>
        <taxon>Leptospira</taxon>
    </lineage>
</organism>
<dbReference type="Proteomes" id="UP000012099">
    <property type="component" value="Unassembled WGS sequence"/>
</dbReference>
<accession>A0ABN0J4Z8</accession>
<keyword evidence="2" id="KW-1185">Reference proteome</keyword>
<protein>
    <submittedName>
        <fullName evidence="1">Uncharacterized protein</fullName>
    </submittedName>
</protein>
<evidence type="ECO:0000313" key="2">
    <source>
        <dbReference type="Proteomes" id="UP000012099"/>
    </source>
</evidence>
<comment type="caution">
    <text evidence="1">The sequence shown here is derived from an EMBL/GenBank/DDBJ whole genome shotgun (WGS) entry which is preliminary data.</text>
</comment>
<reference evidence="1 2" key="1">
    <citation type="submission" date="2013-01" db="EMBL/GenBank/DDBJ databases">
        <authorList>
            <person name="Harkins D.M."/>
            <person name="Durkin A.S."/>
            <person name="Brinkac L.M."/>
            <person name="Haft D.H."/>
            <person name="Selengut J.D."/>
            <person name="Sanka R."/>
            <person name="DePew J."/>
            <person name="Purushe J."/>
            <person name="Whelen A.C."/>
            <person name="Vinetz J.M."/>
            <person name="Sutton G.G."/>
            <person name="Nierman W.C."/>
            <person name="Fouts D.E."/>
        </authorList>
    </citation>
    <scope>NUCLEOTIDE SEQUENCE [LARGE SCALE GENOMIC DNA]</scope>
    <source>
        <strain evidence="1 2">2007001578</strain>
    </source>
</reference>
<name>A0ABN0J4Z8_9LEPT</name>
<sequence length="49" mass="5857">MKNWFSRVIRKLSDFLRIGIQESIYWVGEAGFHYASIDFALDFIELILF</sequence>